<feature type="transmembrane region" description="Helical" evidence="1">
    <location>
        <begin position="111"/>
        <end position="132"/>
    </location>
</feature>
<protein>
    <recommendedName>
        <fullName evidence="4">Phage holin family protein</fullName>
    </recommendedName>
</protein>
<reference evidence="2 3" key="1">
    <citation type="journal article" date="2016" name="Nat. Commun.">
        <title>Thousands of microbial genomes shed light on interconnected biogeochemical processes in an aquifer system.</title>
        <authorList>
            <person name="Anantharaman K."/>
            <person name="Brown C.T."/>
            <person name="Hug L.A."/>
            <person name="Sharon I."/>
            <person name="Castelle C.J."/>
            <person name="Probst A.J."/>
            <person name="Thomas B.C."/>
            <person name="Singh A."/>
            <person name="Wilkins M.J."/>
            <person name="Karaoz U."/>
            <person name="Brodie E.L."/>
            <person name="Williams K.H."/>
            <person name="Hubbard S.S."/>
            <person name="Banfield J.F."/>
        </authorList>
    </citation>
    <scope>NUCLEOTIDE SEQUENCE [LARGE SCALE GENOMIC DNA]</scope>
</reference>
<dbReference type="InterPro" id="IPR007165">
    <property type="entry name" value="Phage_holin_4_2"/>
</dbReference>
<organism evidence="2 3">
    <name type="scientific">Candidatus Woesebacteria bacterium RIFCSPHIGHO2_01_FULL_38_9b</name>
    <dbReference type="NCBI Taxonomy" id="1802493"/>
    <lineage>
        <taxon>Bacteria</taxon>
        <taxon>Candidatus Woeseibacteriota</taxon>
    </lineage>
</organism>
<accession>A0A1F7XYE5</accession>
<evidence type="ECO:0000313" key="3">
    <source>
        <dbReference type="Proteomes" id="UP000178750"/>
    </source>
</evidence>
<evidence type="ECO:0000313" key="2">
    <source>
        <dbReference type="EMBL" id="OGM20051.1"/>
    </source>
</evidence>
<feature type="transmembrane region" description="Helical" evidence="1">
    <location>
        <begin position="69"/>
        <end position="91"/>
    </location>
</feature>
<evidence type="ECO:0008006" key="4">
    <source>
        <dbReference type="Google" id="ProtNLM"/>
    </source>
</evidence>
<dbReference type="AlphaFoldDB" id="A0A1F7XYE5"/>
<dbReference type="Pfam" id="PF04020">
    <property type="entry name" value="Phage_holin_4_2"/>
    <property type="match status" value="1"/>
</dbReference>
<comment type="caution">
    <text evidence="2">The sequence shown here is derived from an EMBL/GenBank/DDBJ whole genome shotgun (WGS) entry which is preliminary data.</text>
</comment>
<keyword evidence="1" id="KW-1133">Transmembrane helix</keyword>
<keyword evidence="1" id="KW-0812">Transmembrane</keyword>
<dbReference type="EMBL" id="MGGF01000073">
    <property type="protein sequence ID" value="OGM20051.1"/>
    <property type="molecule type" value="Genomic_DNA"/>
</dbReference>
<feature type="transmembrane region" description="Helical" evidence="1">
    <location>
        <begin position="12"/>
        <end position="28"/>
    </location>
</feature>
<sequence length="134" mass="15256">MKRIIRHFVIDTYSLWLVTSIASGIVFGNGIKTLIFTGFFISITSLVAKPVINILLLPLNLVTFGLFRWVSSAVVLYLVTLIVKDFKIISFTFAGFSSKWIDIPHINLDGIWTYIGFSFLLSIITSFIYWLIKN</sequence>
<keyword evidence="1" id="KW-0472">Membrane</keyword>
<gene>
    <name evidence="2" type="ORF">A2863_01845</name>
</gene>
<name>A0A1F7XYE5_9BACT</name>
<dbReference type="Proteomes" id="UP000178750">
    <property type="component" value="Unassembled WGS sequence"/>
</dbReference>
<evidence type="ECO:0000256" key="1">
    <source>
        <dbReference type="SAM" id="Phobius"/>
    </source>
</evidence>
<feature type="transmembrane region" description="Helical" evidence="1">
    <location>
        <begin position="34"/>
        <end position="57"/>
    </location>
</feature>
<proteinExistence type="predicted"/>